<dbReference type="EC" id="4.2.1.96" evidence="4"/>
<dbReference type="EMBL" id="DSID01000470">
    <property type="protein sequence ID" value="HEX70833.1"/>
    <property type="molecule type" value="Genomic_DNA"/>
</dbReference>
<sequence>MAKLSPEEIDAALAELPGWQREEEALVKEFRFKTFREAMAFVNEVADLARRLRHHPEIVINYNRVRLSLTTHDEGGITEKDTEFARQVESSELAQRRPPEA</sequence>
<evidence type="ECO:0000256" key="5">
    <source>
        <dbReference type="SAM" id="MobiDB-lite"/>
    </source>
</evidence>
<comment type="catalytic activity">
    <reaction evidence="1 4">
        <text>(4aS,6R)-4a-hydroxy-L-erythro-5,6,7,8-tetrahydrobiopterin = (6R)-L-erythro-6,7-dihydrobiopterin + H2O</text>
        <dbReference type="Rhea" id="RHEA:11920"/>
        <dbReference type="ChEBI" id="CHEBI:15377"/>
        <dbReference type="ChEBI" id="CHEBI:15642"/>
        <dbReference type="ChEBI" id="CHEBI:43120"/>
        <dbReference type="EC" id="4.2.1.96"/>
    </reaction>
</comment>
<dbReference type="GO" id="GO:0008124">
    <property type="term" value="F:4-alpha-hydroxytetrahydrobiopterin dehydratase activity"/>
    <property type="evidence" value="ECO:0007669"/>
    <property type="project" value="UniProtKB-UniRule"/>
</dbReference>
<proteinExistence type="inferred from homology"/>
<comment type="caution">
    <text evidence="6">The sequence shown here is derived from an EMBL/GenBank/DDBJ whole genome shotgun (WGS) entry which is preliminary data.</text>
</comment>
<name>A0A7C3AAY9_9BACT</name>
<dbReference type="AlphaFoldDB" id="A0A7C3AAY9"/>
<reference evidence="6" key="1">
    <citation type="journal article" date="2020" name="mSystems">
        <title>Genome- and Community-Level Interaction Insights into Carbon Utilization and Element Cycling Functions of Hydrothermarchaeota in Hydrothermal Sediment.</title>
        <authorList>
            <person name="Zhou Z."/>
            <person name="Liu Y."/>
            <person name="Xu W."/>
            <person name="Pan J."/>
            <person name="Luo Z.H."/>
            <person name="Li M."/>
        </authorList>
    </citation>
    <scope>NUCLEOTIDE SEQUENCE [LARGE SCALE GENOMIC DNA]</scope>
    <source>
        <strain evidence="6">SpSt-192</strain>
    </source>
</reference>
<dbReference type="Gene3D" id="3.30.1360.20">
    <property type="entry name" value="Transcriptional coactivator/pterin dehydratase"/>
    <property type="match status" value="1"/>
</dbReference>
<dbReference type="PANTHER" id="PTHR12599:SF0">
    <property type="entry name" value="PTERIN-4-ALPHA-CARBINOLAMINE DEHYDRATASE"/>
    <property type="match status" value="1"/>
</dbReference>
<evidence type="ECO:0000256" key="3">
    <source>
        <dbReference type="ARBA" id="ARBA00023239"/>
    </source>
</evidence>
<dbReference type="NCBIfam" id="NF002017">
    <property type="entry name" value="PRK00823.1-2"/>
    <property type="match status" value="1"/>
</dbReference>
<dbReference type="SUPFAM" id="SSF55248">
    <property type="entry name" value="PCD-like"/>
    <property type="match status" value="1"/>
</dbReference>
<keyword evidence="3 4" id="KW-0456">Lyase</keyword>
<dbReference type="CDD" id="cd00488">
    <property type="entry name" value="PCD_DCoH"/>
    <property type="match status" value="1"/>
</dbReference>
<dbReference type="Pfam" id="PF01329">
    <property type="entry name" value="Pterin_4a"/>
    <property type="match status" value="1"/>
</dbReference>
<dbReference type="PANTHER" id="PTHR12599">
    <property type="entry name" value="PTERIN-4-ALPHA-CARBINOLAMINE DEHYDRATASE"/>
    <property type="match status" value="1"/>
</dbReference>
<protein>
    <recommendedName>
        <fullName evidence="4">Putative pterin-4-alpha-carbinolamine dehydratase</fullName>
        <shortName evidence="4">PHS</shortName>
        <ecNumber evidence="4">4.2.1.96</ecNumber>
    </recommendedName>
    <alternativeName>
        <fullName evidence="4">4-alpha-hydroxy-tetrahydropterin dehydratase</fullName>
    </alternativeName>
    <alternativeName>
        <fullName evidence="4">Pterin carbinolamine dehydratase</fullName>
        <shortName evidence="4">PCD</shortName>
    </alternativeName>
</protein>
<feature type="region of interest" description="Disordered" evidence="5">
    <location>
        <begin position="74"/>
        <end position="101"/>
    </location>
</feature>
<dbReference type="InterPro" id="IPR001533">
    <property type="entry name" value="Pterin_deHydtase"/>
</dbReference>
<evidence type="ECO:0000256" key="4">
    <source>
        <dbReference type="HAMAP-Rule" id="MF_00434"/>
    </source>
</evidence>
<organism evidence="6">
    <name type="scientific">Thermorudis sp</name>
    <dbReference type="NCBI Taxonomy" id="1969470"/>
    <lineage>
        <taxon>Bacteria</taxon>
        <taxon>Pseudomonadati</taxon>
        <taxon>Thermomicrobiota</taxon>
        <taxon>Thermomicrobia</taxon>
        <taxon>Thermomicrobia incertae sedis</taxon>
        <taxon>Thermorudis</taxon>
    </lineage>
</organism>
<feature type="compositionally biased region" description="Basic and acidic residues" evidence="5">
    <location>
        <begin position="74"/>
        <end position="86"/>
    </location>
</feature>
<accession>A0A7C3AAY9</accession>
<gene>
    <name evidence="6" type="ORF">ENP13_06275</name>
</gene>
<evidence type="ECO:0000256" key="1">
    <source>
        <dbReference type="ARBA" id="ARBA00001554"/>
    </source>
</evidence>
<evidence type="ECO:0000313" key="6">
    <source>
        <dbReference type="EMBL" id="HEX70833.1"/>
    </source>
</evidence>
<dbReference type="GO" id="GO:0006729">
    <property type="term" value="P:tetrahydrobiopterin biosynthetic process"/>
    <property type="evidence" value="ECO:0007669"/>
    <property type="project" value="InterPro"/>
</dbReference>
<dbReference type="InterPro" id="IPR036428">
    <property type="entry name" value="PCD_sf"/>
</dbReference>
<evidence type="ECO:0000256" key="2">
    <source>
        <dbReference type="ARBA" id="ARBA00006472"/>
    </source>
</evidence>
<dbReference type="HAMAP" id="MF_00434">
    <property type="entry name" value="Pterin_4_alpha"/>
    <property type="match status" value="1"/>
</dbReference>
<comment type="similarity">
    <text evidence="2 4">Belongs to the pterin-4-alpha-carbinolamine dehydratase family.</text>
</comment>